<evidence type="ECO:0000256" key="1">
    <source>
        <dbReference type="SAM" id="Phobius"/>
    </source>
</evidence>
<feature type="transmembrane region" description="Helical" evidence="1">
    <location>
        <begin position="302"/>
        <end position="324"/>
    </location>
</feature>
<sequence length="481" mass="51351">MRQSLTPVLTAMMLLGGILLAYPILAMGAHVPLNHNEGWNAYFAMRAIHPALGPLYPGADSMVFDNYPPLSFYVVGALGWICGDVLLAGRLVAMASFLACAALIAHIARQLGASWQGALFGALLFVLCGASFYPIYIGTDDPQWLAHALMLAACAIVLRSTLPVTRPGGICLAAGLMVVGGLIKHNILALPLSLTIWLALRDRRAALAWCACGIVGIAATVSILGGLEGEQMFADILGYKRLYLARRAILGLTNAVGMVGMVPPLWLTWRQRGSMGSPYGFVCLFTMLALGLGVVQRTGVGVAYNAQFELLIALSLATGVALSSPLVRTDRQRRRLALVAMLPALIELPVTLPHAMRDLSALQHERDAWQQAIDRIAAIPGPVGCEAPLLCYWAGKPFVIDLFNANLAIATGASMTPFRDAVTRGAYAAFVLDAAAPASRAAMNGPTPITDFIHRTYTIRDTRFARIVILSRPDGTGAPLR</sequence>
<feature type="transmembrane region" description="Helical" evidence="1">
    <location>
        <begin position="278"/>
        <end position="295"/>
    </location>
</feature>
<accession>A0A7W4FCE6</accession>
<gene>
    <name evidence="2" type="ORF">HLH33_01570</name>
</gene>
<keyword evidence="1" id="KW-1133">Transmembrane helix</keyword>
<dbReference type="Proteomes" id="UP000550787">
    <property type="component" value="Unassembled WGS sequence"/>
</dbReference>
<feature type="transmembrane region" description="Helical" evidence="1">
    <location>
        <begin position="72"/>
        <end position="105"/>
    </location>
</feature>
<dbReference type="AlphaFoldDB" id="A0A7W4FCE6"/>
<dbReference type="OMA" id="EICYWAG"/>
<evidence type="ECO:0000313" key="3">
    <source>
        <dbReference type="Proteomes" id="UP000550787"/>
    </source>
</evidence>
<evidence type="ECO:0000313" key="2">
    <source>
        <dbReference type="EMBL" id="MBB2155009.1"/>
    </source>
</evidence>
<dbReference type="EMBL" id="JABEQG010000002">
    <property type="protein sequence ID" value="MBB2155009.1"/>
    <property type="molecule type" value="Genomic_DNA"/>
</dbReference>
<evidence type="ECO:0008006" key="4">
    <source>
        <dbReference type="Google" id="ProtNLM"/>
    </source>
</evidence>
<protein>
    <recommendedName>
        <fullName evidence="4">Glycosyltransferase RgtA/B/C/D-like domain-containing protein</fullName>
    </recommendedName>
</protein>
<reference evidence="2 3" key="1">
    <citation type="submission" date="2020-04" db="EMBL/GenBank/DDBJ databases">
        <title>Description of novel Gluconacetobacter.</title>
        <authorList>
            <person name="Sombolestani A."/>
        </authorList>
    </citation>
    <scope>NUCLEOTIDE SEQUENCE [LARGE SCALE GENOMIC DNA]</scope>
    <source>
        <strain evidence="2 3">LMG 7603</strain>
    </source>
</reference>
<proteinExistence type="predicted"/>
<feature type="transmembrane region" description="Helical" evidence="1">
    <location>
        <begin position="144"/>
        <end position="162"/>
    </location>
</feature>
<feature type="transmembrane region" description="Helical" evidence="1">
    <location>
        <begin position="117"/>
        <end position="138"/>
    </location>
</feature>
<keyword evidence="1" id="KW-0812">Transmembrane</keyword>
<keyword evidence="1" id="KW-0472">Membrane</keyword>
<organism evidence="2 3">
    <name type="scientific">Gluconacetobacter diazotrophicus</name>
    <name type="common">Acetobacter diazotrophicus</name>
    <dbReference type="NCBI Taxonomy" id="33996"/>
    <lineage>
        <taxon>Bacteria</taxon>
        <taxon>Pseudomonadati</taxon>
        <taxon>Pseudomonadota</taxon>
        <taxon>Alphaproteobacteria</taxon>
        <taxon>Acetobacterales</taxon>
        <taxon>Acetobacteraceae</taxon>
        <taxon>Gluconacetobacter</taxon>
    </lineage>
</organism>
<feature type="transmembrane region" description="Helical" evidence="1">
    <location>
        <begin position="206"/>
        <end position="227"/>
    </location>
</feature>
<feature type="transmembrane region" description="Helical" evidence="1">
    <location>
        <begin position="248"/>
        <end position="266"/>
    </location>
</feature>
<name>A0A7W4FCE6_GLUDI</name>
<comment type="caution">
    <text evidence="2">The sequence shown here is derived from an EMBL/GenBank/DDBJ whole genome shotgun (WGS) entry which is preliminary data.</text>
</comment>
<dbReference type="RefSeq" id="WP_012222936.1">
    <property type="nucleotide sequence ID" value="NZ_JABEQG010000002.1"/>
</dbReference>
<feature type="transmembrane region" description="Helical" evidence="1">
    <location>
        <begin position="174"/>
        <end position="200"/>
    </location>
</feature>